<dbReference type="EMBL" id="BNHC01000002">
    <property type="protein sequence ID" value="GHM72047.1"/>
    <property type="molecule type" value="Genomic_DNA"/>
</dbReference>
<evidence type="ECO:0000313" key="17">
    <source>
        <dbReference type="EMBL" id="TCF83825.1"/>
    </source>
</evidence>
<protein>
    <submittedName>
        <fullName evidence="12">Uncharacterized protein</fullName>
    </submittedName>
</protein>
<dbReference type="EMBL" id="SHTH01000008">
    <property type="protein sequence ID" value="TCF70150.1"/>
    <property type="molecule type" value="Genomic_DNA"/>
</dbReference>
<dbReference type="EMBL" id="SHPX01000017">
    <property type="protein sequence ID" value="TCD97754.1"/>
    <property type="molecule type" value="Genomic_DNA"/>
</dbReference>
<evidence type="ECO:0000313" key="34">
    <source>
        <dbReference type="Proteomes" id="UP000294241"/>
    </source>
</evidence>
<dbReference type="EMBL" id="SHSP01000007">
    <property type="protein sequence ID" value="TCF32797.1"/>
    <property type="molecule type" value="Genomic_DNA"/>
</dbReference>
<evidence type="ECO:0000313" key="13">
    <source>
        <dbReference type="EMBL" id="TCF58548.1"/>
    </source>
</evidence>
<reference evidence="12" key="2">
    <citation type="submission" date="2019-02" db="EMBL/GenBank/DDBJ databases">
        <authorList>
            <person name="Odamaki T."/>
        </authorList>
    </citation>
    <scope>NUCLEOTIDE SEQUENCE</scope>
    <source>
        <strain evidence="3">MCC10002</strain>
        <strain evidence="4">MCC10008</strain>
        <strain evidence="5">MCC10009</strain>
        <strain evidence="6">MCC10015</strain>
        <strain evidence="7">MCC10044</strain>
        <strain evidence="8">MCC10070</strain>
        <strain evidence="9">MCC10083</strain>
        <strain evidence="10">MCC10096</strain>
        <strain evidence="11">MCC10100</strain>
        <strain evidence="12">MCC10102</strain>
        <strain evidence="13">MCC10113</strain>
        <strain evidence="14">MCC10116</strain>
        <strain evidence="15">MCC10118</strain>
        <strain evidence="16">MCC10119</strain>
        <strain evidence="18">MCC10120</strain>
        <strain evidence="17">MCC10126</strain>
    </source>
</reference>
<evidence type="ECO:0000313" key="8">
    <source>
        <dbReference type="EMBL" id="TCE83466.1"/>
    </source>
</evidence>
<sequence length="108" mass="12234">MVQLHAIMGGLDVRPATDADLLGALILKSAAYQADHAGYGDRHLYDAAMLASLITDPDAETRRLHSHTDRRRIKLPYDMLTDESPYWNNLDEQHRRTGFDAIETLADW</sequence>
<dbReference type="EMBL" id="SHTN01000015">
    <property type="protein sequence ID" value="TCF83825.1"/>
    <property type="molecule type" value="Genomic_DNA"/>
</dbReference>
<evidence type="ECO:0000313" key="15">
    <source>
        <dbReference type="EMBL" id="TCF70150.1"/>
    </source>
</evidence>
<dbReference type="Proteomes" id="UP000291501">
    <property type="component" value="Unassembled WGS sequence"/>
</dbReference>
<dbReference type="RefSeq" id="WP_007052179.1">
    <property type="nucleotide sequence ID" value="NZ_AP022379.1"/>
</dbReference>
<dbReference type="Proteomes" id="UP000293319">
    <property type="component" value="Unassembled WGS sequence"/>
</dbReference>
<dbReference type="EMBL" id="SHSV01000014">
    <property type="protein sequence ID" value="TCF46325.1"/>
    <property type="molecule type" value="Genomic_DNA"/>
</dbReference>
<dbReference type="Proteomes" id="UP000293137">
    <property type="component" value="Unassembled WGS sequence"/>
</dbReference>
<organism evidence="12 26">
    <name type="scientific">Bifidobacterium longum subsp. longum</name>
    <dbReference type="NCBI Taxonomy" id="1679"/>
    <lineage>
        <taxon>Bacteria</taxon>
        <taxon>Bacillati</taxon>
        <taxon>Actinomycetota</taxon>
        <taxon>Actinomycetes</taxon>
        <taxon>Bifidobacteriales</taxon>
        <taxon>Bifidobacteriaceae</taxon>
        <taxon>Bifidobacterium</taxon>
    </lineage>
</organism>
<accession>A0A0M0VNC1</accession>
<gene>
    <name evidence="2" type="ORF">BL5915_07295</name>
    <name evidence="1" type="ORF">MCC00316_03370</name>
    <name evidence="3" type="ORF">MCC10002_0995</name>
    <name evidence="4" type="ORF">MCC10008_0905</name>
    <name evidence="5" type="ORF">MCC10009_0892</name>
    <name evidence="6" type="ORF">MCC10015_0975</name>
    <name evidence="7" type="ORF">MCC10044_0799</name>
    <name evidence="8" type="ORF">MCC10070_1910</name>
    <name evidence="9" type="ORF">MCC10083_0848</name>
    <name evidence="10" type="ORF">MCC10096_0848</name>
    <name evidence="11" type="ORF">MCC10100_0923</name>
    <name evidence="12" type="ORF">MCC10102_0890</name>
    <name evidence="13" type="ORF">MCC10113_1015</name>
    <name evidence="14" type="ORF">MCC10116_0900</name>
    <name evidence="15" type="ORF">MCC10118_0884</name>
    <name evidence="16" type="ORF">MCC10119_0967</name>
    <name evidence="18" type="ORF">MCC10120_0918</name>
    <name evidence="17" type="ORF">MCC10126_0885</name>
</gene>
<evidence type="ECO:0000313" key="3">
    <source>
        <dbReference type="EMBL" id="TCD74424.1"/>
    </source>
</evidence>
<dbReference type="Proteomes" id="UP000292241">
    <property type="component" value="Unassembled WGS sequence"/>
</dbReference>
<evidence type="ECO:0000313" key="22">
    <source>
        <dbReference type="Proteomes" id="UP000291814"/>
    </source>
</evidence>
<dbReference type="Proteomes" id="UP000293441">
    <property type="component" value="Unassembled WGS sequence"/>
</dbReference>
<proteinExistence type="predicted"/>
<evidence type="ECO:0000313" key="29">
    <source>
        <dbReference type="Proteomes" id="UP000292932"/>
    </source>
</evidence>
<evidence type="ECO:0000313" key="26">
    <source>
        <dbReference type="Proteomes" id="UP000292692"/>
    </source>
</evidence>
<reference evidence="19 20" key="1">
    <citation type="journal article" date="2018" name="Sci. Rep.">
        <title>Genomic diversity and distribution of Bifidobacterium longum subsp. longum across the human lifespan.</title>
        <authorList>
            <person name="Odamaki T."/>
            <person name="Bottacini F."/>
            <person name="Kato K."/>
            <person name="Mitsuyama E."/>
            <person name="Yoshida K."/>
            <person name="Horigome A."/>
            <person name="Xiao J.Z."/>
            <person name="van Sinderen D."/>
        </authorList>
    </citation>
    <scope>NUCLEOTIDE SEQUENCE [LARGE SCALE GENOMIC DNA]</scope>
    <source>
        <strain evidence="3 33">MCC10002</strain>
        <strain evidence="4 24">MCC10008</strain>
        <strain evidence="5 23">MCC10009</strain>
        <strain evidence="6 32">MCC10015</strain>
        <strain evidence="7 31">MCC10044</strain>
        <strain evidence="8 22">MCC10070</strain>
        <strain evidence="9 19">MCC10083</strain>
        <strain evidence="10 29">MCC10096</strain>
        <strain evidence="11 34">MCC10100</strain>
        <strain evidence="12 26">MCC10102</strain>
        <strain evidence="13 25">MCC10113</strain>
        <strain evidence="14 28">MCC10116</strain>
        <strain evidence="15 30">MCC10118</strain>
        <strain evidence="16 27">MCC10119</strain>
        <strain evidence="18 21">MCC10120</strain>
        <strain evidence="17 20">MCC10126</strain>
    </source>
</reference>
<dbReference type="EMBL" id="SHPS01000018">
    <property type="protein sequence ID" value="TCD85979.1"/>
    <property type="molecule type" value="Genomic_DNA"/>
</dbReference>
<evidence type="ECO:0000313" key="23">
    <source>
        <dbReference type="Proteomes" id="UP000291881"/>
    </source>
</evidence>
<dbReference type="EMBL" id="SHST01000023">
    <property type="protein sequence ID" value="TCF39635.1"/>
    <property type="molecule type" value="Genomic_DNA"/>
</dbReference>
<evidence type="ECO:0000313" key="19">
    <source>
        <dbReference type="Proteomes" id="UP000291226"/>
    </source>
</evidence>
<dbReference type="Proteomes" id="UP000663812">
    <property type="component" value="Unassembled WGS sequence"/>
</dbReference>
<evidence type="ECO:0000313" key="33">
    <source>
        <dbReference type="Proteomes" id="UP000293701"/>
    </source>
</evidence>
<evidence type="ECO:0000313" key="5">
    <source>
        <dbReference type="EMBL" id="TCD85979.1"/>
    </source>
</evidence>
<evidence type="ECO:0000313" key="1">
    <source>
        <dbReference type="EMBL" id="GHM72047.1"/>
    </source>
</evidence>
<evidence type="ECO:0000313" key="35">
    <source>
        <dbReference type="Proteomes" id="UP000593918"/>
    </source>
</evidence>
<evidence type="ECO:0000313" key="18">
    <source>
        <dbReference type="EMBL" id="TCF95295.1"/>
    </source>
</evidence>
<dbReference type="Proteomes" id="UP000292478">
    <property type="component" value="Unassembled WGS sequence"/>
</dbReference>
<evidence type="ECO:0000313" key="25">
    <source>
        <dbReference type="Proteomes" id="UP000292478"/>
    </source>
</evidence>
<evidence type="ECO:0000313" key="28">
    <source>
        <dbReference type="Proteomes" id="UP000292787"/>
    </source>
</evidence>
<dbReference type="EMBL" id="SHQV01000012">
    <property type="protein sequence ID" value="TCE44772.1"/>
    <property type="molecule type" value="Genomic_DNA"/>
</dbReference>
<evidence type="ECO:0000313" key="20">
    <source>
        <dbReference type="Proteomes" id="UP000291501"/>
    </source>
</evidence>
<evidence type="ECO:0000313" key="12">
    <source>
        <dbReference type="EMBL" id="TCF46325.1"/>
    </source>
</evidence>
<dbReference type="EMBL" id="SHTC01000013">
    <property type="protein sequence ID" value="TCF58548.1"/>
    <property type="molecule type" value="Genomic_DNA"/>
</dbReference>
<reference evidence="2 35" key="3">
    <citation type="submission" date="2020-10" db="EMBL/GenBank/DDBJ databases">
        <title>Genome sequencing of Bifidobacterium longum subsp. longum KCTC 5915.</title>
        <authorList>
            <person name="Kim J."/>
        </authorList>
    </citation>
    <scope>NUCLEOTIDE SEQUENCE [LARGE SCALE GENOMIC DNA]</scope>
    <source>
        <strain evidence="2 35">KCTC 5915</strain>
    </source>
</reference>
<dbReference type="Proteomes" id="UP000291713">
    <property type="component" value="Unassembled WGS sequence"/>
</dbReference>
<dbReference type="Proteomes" id="UP000292692">
    <property type="component" value="Unassembled WGS sequence"/>
</dbReference>
<evidence type="ECO:0000313" key="7">
    <source>
        <dbReference type="EMBL" id="TCE44772.1"/>
    </source>
</evidence>
<evidence type="ECO:0000313" key="30">
    <source>
        <dbReference type="Proteomes" id="UP000293137"/>
    </source>
</evidence>
<evidence type="ECO:0000313" key="11">
    <source>
        <dbReference type="EMBL" id="TCF39635.1"/>
    </source>
</evidence>
<name>A0A0M0VNC1_BIFLL</name>
<evidence type="ECO:0000313" key="6">
    <source>
        <dbReference type="EMBL" id="TCD97754.1"/>
    </source>
</evidence>
<evidence type="ECO:0000313" key="14">
    <source>
        <dbReference type="EMBL" id="TCF64526.1"/>
    </source>
</evidence>
<evidence type="ECO:0000313" key="31">
    <source>
        <dbReference type="Proteomes" id="UP000293319"/>
    </source>
</evidence>
<evidence type="ECO:0000313" key="4">
    <source>
        <dbReference type="EMBL" id="TCD83914.1"/>
    </source>
</evidence>
<evidence type="ECO:0000313" key="27">
    <source>
        <dbReference type="Proteomes" id="UP000292729"/>
    </source>
</evidence>
<evidence type="ECO:0000313" key="32">
    <source>
        <dbReference type="Proteomes" id="UP000293441"/>
    </source>
</evidence>
<dbReference type="Proteomes" id="UP000291881">
    <property type="component" value="Unassembled WGS sequence"/>
</dbReference>
<dbReference type="EMBL" id="SHTU01000015">
    <property type="protein sequence ID" value="TCF95295.1"/>
    <property type="molecule type" value="Genomic_DNA"/>
</dbReference>
<dbReference type="Proteomes" id="UP000294241">
    <property type="component" value="Unassembled WGS sequence"/>
</dbReference>
<evidence type="ECO:0000313" key="2">
    <source>
        <dbReference type="EMBL" id="QOL54635.1"/>
    </source>
</evidence>
<dbReference type="EMBL" id="CP062943">
    <property type="protein sequence ID" value="QOL54635.1"/>
    <property type="molecule type" value="Genomic_DNA"/>
</dbReference>
<evidence type="ECO:0000313" key="9">
    <source>
        <dbReference type="EMBL" id="TCF10603.1"/>
    </source>
</evidence>
<dbReference type="EMBL" id="SHTF01000011">
    <property type="protein sequence ID" value="TCF64526.1"/>
    <property type="molecule type" value="Genomic_DNA"/>
</dbReference>
<evidence type="ECO:0000313" key="21">
    <source>
        <dbReference type="Proteomes" id="UP000291713"/>
    </source>
</evidence>
<dbReference type="EMBL" id="SHTI01000016">
    <property type="protein sequence ID" value="TCF70725.1"/>
    <property type="molecule type" value="Genomic_DNA"/>
</dbReference>
<dbReference type="EMBL" id="SHSD01000020">
    <property type="protein sequence ID" value="TCF10603.1"/>
    <property type="molecule type" value="Genomic_DNA"/>
</dbReference>
<evidence type="ECO:0000313" key="10">
    <source>
        <dbReference type="EMBL" id="TCF32797.1"/>
    </source>
</evidence>
<evidence type="ECO:0000313" key="24">
    <source>
        <dbReference type="Proteomes" id="UP000292241"/>
    </source>
</evidence>
<dbReference type="EMBL" id="SHRR01000034">
    <property type="protein sequence ID" value="TCE83466.1"/>
    <property type="molecule type" value="Genomic_DNA"/>
</dbReference>
<dbReference type="Proteomes" id="UP000292787">
    <property type="component" value="Unassembled WGS sequence"/>
</dbReference>
<dbReference type="Proteomes" id="UP000293701">
    <property type="component" value="Unassembled WGS sequence"/>
</dbReference>
<dbReference type="EMBL" id="SHPM01000018">
    <property type="protein sequence ID" value="TCD74424.1"/>
    <property type="molecule type" value="Genomic_DNA"/>
</dbReference>
<dbReference type="AlphaFoldDB" id="A0A0M0VNC1"/>
<dbReference type="Proteomes" id="UP000291814">
    <property type="component" value="Unassembled WGS sequence"/>
</dbReference>
<reference evidence="1" key="4">
    <citation type="journal article" date="2021" name="Appl. Environ. Microbiol.">
        <title>Novel 3-O-alpha-d-Galactosyl-alpha-l-Arabinofuranosidase for the Assimilation of Gum Arabic Arabinogalactan Protein in Bifidobacterium longum subsp. longum.</title>
        <authorList>
            <person name="Sasaki Y."/>
            <person name="Horigome A."/>
            <person name="Odamaki T."/>
            <person name="Xiao J.Z."/>
            <person name="Ishiwata A."/>
            <person name="Ito Y."/>
            <person name="Kitahara K."/>
            <person name="Fujita K."/>
        </authorList>
    </citation>
    <scope>NUCLEOTIDE SEQUENCE</scope>
    <source>
        <strain evidence="1">MCC00316</strain>
    </source>
</reference>
<dbReference type="EMBL" id="SHPR01000022">
    <property type="protein sequence ID" value="TCD83914.1"/>
    <property type="molecule type" value="Genomic_DNA"/>
</dbReference>
<dbReference type="Proteomes" id="UP000291226">
    <property type="component" value="Unassembled WGS sequence"/>
</dbReference>
<dbReference type="GeneID" id="69578020"/>
<dbReference type="Proteomes" id="UP000292932">
    <property type="component" value="Unassembled WGS sequence"/>
</dbReference>
<evidence type="ECO:0000313" key="16">
    <source>
        <dbReference type="EMBL" id="TCF70725.1"/>
    </source>
</evidence>
<dbReference type="Proteomes" id="UP000593918">
    <property type="component" value="Chromosome"/>
</dbReference>
<dbReference type="Proteomes" id="UP000292729">
    <property type="component" value="Unassembled WGS sequence"/>
</dbReference>